<comment type="caution">
    <text evidence="6">The sequence shown here is derived from an EMBL/GenBank/DDBJ whole genome shotgun (WGS) entry which is preliminary data.</text>
</comment>
<dbReference type="STRING" id="35525.A0A0N8A746"/>
<dbReference type="FunFam" id="3.30.420.10:FF:000034">
    <property type="entry name" value="3'-5' exoribonuclease 1"/>
    <property type="match status" value="1"/>
</dbReference>
<feature type="compositionally biased region" description="Low complexity" evidence="5">
    <location>
        <begin position="549"/>
        <end position="559"/>
    </location>
</feature>
<keyword evidence="1" id="KW-0540">Nuclease</keyword>
<dbReference type="GO" id="GO:0005737">
    <property type="term" value="C:cytoplasm"/>
    <property type="evidence" value="ECO:0007669"/>
    <property type="project" value="TreeGrafter"/>
</dbReference>
<feature type="region of interest" description="Disordered" evidence="5">
    <location>
        <begin position="549"/>
        <end position="587"/>
    </location>
</feature>
<evidence type="ECO:0000313" key="7">
    <source>
        <dbReference type="Proteomes" id="UP000076858"/>
    </source>
</evidence>
<feature type="region of interest" description="Disordered" evidence="5">
    <location>
        <begin position="702"/>
        <end position="741"/>
    </location>
</feature>
<name>A0A0N8A746_9CRUS</name>
<feature type="coiled-coil region" evidence="4">
    <location>
        <begin position="618"/>
        <end position="673"/>
    </location>
</feature>
<dbReference type="InterPro" id="IPR036397">
    <property type="entry name" value="RNaseH_sf"/>
</dbReference>
<dbReference type="GO" id="GO:0000175">
    <property type="term" value="F:3'-5'-RNA exonuclease activity"/>
    <property type="evidence" value="ECO:0007669"/>
    <property type="project" value="InterPro"/>
</dbReference>
<dbReference type="Proteomes" id="UP000076858">
    <property type="component" value="Unassembled WGS sequence"/>
</dbReference>
<feature type="compositionally biased region" description="Polar residues" evidence="5">
    <location>
        <begin position="722"/>
        <end position="735"/>
    </location>
</feature>
<gene>
    <name evidence="6" type="ORF">APZ42_030524</name>
</gene>
<evidence type="ECO:0000256" key="2">
    <source>
        <dbReference type="ARBA" id="ARBA00022801"/>
    </source>
</evidence>
<accession>A0A0N8A746</accession>
<evidence type="ECO:0000256" key="5">
    <source>
        <dbReference type="SAM" id="MobiDB-lite"/>
    </source>
</evidence>
<evidence type="ECO:0000313" key="6">
    <source>
        <dbReference type="EMBL" id="KZS06052.1"/>
    </source>
</evidence>
<dbReference type="Gene3D" id="3.30.420.10">
    <property type="entry name" value="Ribonuclease H-like superfamily/Ribonuclease H"/>
    <property type="match status" value="1"/>
</dbReference>
<reference evidence="6 7" key="1">
    <citation type="submission" date="2016-03" db="EMBL/GenBank/DDBJ databases">
        <title>EvidentialGene: Evidence-directed Construction of Genes on Genomes.</title>
        <authorList>
            <person name="Gilbert D.G."/>
            <person name="Choi J.-H."/>
            <person name="Mockaitis K."/>
            <person name="Colbourne J."/>
            <person name="Pfrender M."/>
        </authorList>
    </citation>
    <scope>NUCLEOTIDE SEQUENCE [LARGE SCALE GENOMIC DNA]</scope>
    <source>
        <strain evidence="6 7">Xinb3</strain>
        <tissue evidence="6">Complete organism</tissue>
    </source>
</reference>
<feature type="compositionally biased region" description="Polar residues" evidence="5">
    <location>
        <begin position="560"/>
        <end position="569"/>
    </location>
</feature>
<keyword evidence="2" id="KW-0378">Hydrolase</keyword>
<keyword evidence="4" id="KW-0175">Coiled coil</keyword>
<feature type="region of interest" description="Disordered" evidence="5">
    <location>
        <begin position="1"/>
        <end position="21"/>
    </location>
</feature>
<feature type="compositionally biased region" description="Basic residues" evidence="5">
    <location>
        <begin position="467"/>
        <end position="476"/>
    </location>
</feature>
<dbReference type="InterPro" id="IPR012337">
    <property type="entry name" value="RNaseH-like_sf"/>
</dbReference>
<organism evidence="6 7">
    <name type="scientific">Daphnia magna</name>
    <dbReference type="NCBI Taxonomy" id="35525"/>
    <lineage>
        <taxon>Eukaryota</taxon>
        <taxon>Metazoa</taxon>
        <taxon>Ecdysozoa</taxon>
        <taxon>Arthropoda</taxon>
        <taxon>Crustacea</taxon>
        <taxon>Branchiopoda</taxon>
        <taxon>Diplostraca</taxon>
        <taxon>Cladocera</taxon>
        <taxon>Anomopoda</taxon>
        <taxon>Daphniidae</taxon>
        <taxon>Daphnia</taxon>
    </lineage>
</organism>
<feature type="compositionally biased region" description="Low complexity" evidence="5">
    <location>
        <begin position="477"/>
        <end position="495"/>
    </location>
</feature>
<evidence type="ECO:0000256" key="4">
    <source>
        <dbReference type="SAM" id="Coils"/>
    </source>
</evidence>
<dbReference type="SMART" id="SM00479">
    <property type="entry name" value="EXOIII"/>
    <property type="match status" value="1"/>
</dbReference>
<keyword evidence="7" id="KW-1185">Reference proteome</keyword>
<proteinExistence type="predicted"/>
<dbReference type="PANTHER" id="PTHR23044:SF61">
    <property type="entry name" value="3'-5' EXORIBONUCLEASE 1-RELATED"/>
    <property type="match status" value="1"/>
</dbReference>
<evidence type="ECO:0000256" key="3">
    <source>
        <dbReference type="ARBA" id="ARBA00022839"/>
    </source>
</evidence>
<keyword evidence="3" id="KW-0269">Exonuclease</keyword>
<dbReference type="OrthoDB" id="448399at2759"/>
<protein>
    <submittedName>
        <fullName evidence="6">3'-5' exoribonuclease 1</fullName>
    </submittedName>
</protein>
<feature type="region of interest" description="Disordered" evidence="5">
    <location>
        <begin position="443"/>
        <end position="496"/>
    </location>
</feature>
<dbReference type="InterPro" id="IPR047201">
    <property type="entry name" value="ERI-1_3'hExo-like"/>
</dbReference>
<dbReference type="InterPro" id="IPR051274">
    <property type="entry name" value="3-5_Exoribonuclease"/>
</dbReference>
<dbReference type="EMBL" id="LRGB01002849">
    <property type="protein sequence ID" value="KZS06052.1"/>
    <property type="molecule type" value="Genomic_DNA"/>
</dbReference>
<dbReference type="SUPFAM" id="SSF53098">
    <property type="entry name" value="Ribonuclease H-like"/>
    <property type="match status" value="1"/>
</dbReference>
<dbReference type="AlphaFoldDB" id="A0A0N8A746"/>
<sequence length="795" mass="88159">MHVYSDDIRNPNSLSQTDKKETDFGHLAQSVKTLQSGKTMVKTLKSVSVKHHSQAVSKKKLILELKRLKLDTRGSRKVLVKRLNMCQSLTKQNAHGDYPKENIFDFYVVIDFEATCDGQKIIKPENQEIIEFPAVLLNCKNGKVEDEFQSYCRPVLHPLLTDYCTKLTGITQDIVDQAPSFPETFASFNEWLQKKNLGSKFSFAIVTDGSKDMGHFLKRQCVLSNILFPEYGKYWVNIRKIFSNFYKVGDMVHRAHLINETVLTAMMKEMEYEFKGRAHSGLDDARNIACIVQVLLKDGASIIFNEKLPEETAEEQNGKRTFSLPVLQPEFEIIKAALKSNFPTKNCPTNILLKSSVNEAAKKSCTNSAMLHGEILGEKTLETATKKAPAVKSGKTVPKPAQIPKNEVDNTRIDGALSNISSGDASSINLTTKIVTKDVLAKKNKKSPTIELKPNVSEGGSAAGNAKKSRNKKKSVKTTNKGTPTKDPTTTTAVKTPEKIIPVKTSLEEAPVKIPANEIPIITIEKKPSAQNPAKSAPAKYCTKKIPTTTTVKSSPTPSALCTIQSSRTKTQEKESPLITTPENRGKKTMVGRCVKKLRTEALVKEAGTNIVPNISESSNLEKTAEEIAKELKLAKKKFYVKAQHTQIPNGELKKTLKNIENLKKSLNAARLREVPCVPCKPPVEEGVTIAKGSNVVQNRKKIQASKQAVAHSQKKKASPSKEGNNSGSKDSQGTVVRDTKIPLPNRIAASFFLLDENPRPKEESVCDETNEELFFKIFENVLDKQTMRDQEDKE</sequence>
<dbReference type="Pfam" id="PF00929">
    <property type="entry name" value="RNase_T"/>
    <property type="match status" value="1"/>
</dbReference>
<dbReference type="CDD" id="cd06133">
    <property type="entry name" value="ERI-1_3'hExo_like"/>
    <property type="match status" value="1"/>
</dbReference>
<evidence type="ECO:0000256" key="1">
    <source>
        <dbReference type="ARBA" id="ARBA00022722"/>
    </source>
</evidence>
<dbReference type="PANTHER" id="PTHR23044">
    <property type="entry name" value="3'-5' EXONUCLEASE ERI1-RELATED"/>
    <property type="match status" value="1"/>
</dbReference>
<dbReference type="GO" id="GO:0003676">
    <property type="term" value="F:nucleic acid binding"/>
    <property type="evidence" value="ECO:0007669"/>
    <property type="project" value="InterPro"/>
</dbReference>
<dbReference type="InterPro" id="IPR013520">
    <property type="entry name" value="Ribonucl_H"/>
</dbReference>
<feature type="region of interest" description="Disordered" evidence="5">
    <location>
        <begin position="387"/>
        <end position="406"/>
    </location>
</feature>